<keyword evidence="5" id="KW-0010">Activator</keyword>
<name>A0AAP0DQR2_9ASTR</name>
<evidence type="ECO:0000256" key="3">
    <source>
        <dbReference type="ARBA" id="ARBA00023015"/>
    </source>
</evidence>
<feature type="domain" description="Calmodulin binding protein C-terminal" evidence="10">
    <location>
        <begin position="321"/>
        <end position="364"/>
    </location>
</feature>
<evidence type="ECO:0000256" key="6">
    <source>
        <dbReference type="ARBA" id="ARBA00023163"/>
    </source>
</evidence>
<dbReference type="GO" id="GO:0043565">
    <property type="term" value="F:sequence-specific DNA binding"/>
    <property type="evidence" value="ECO:0007669"/>
    <property type="project" value="TreeGrafter"/>
</dbReference>
<dbReference type="InterPro" id="IPR046831">
    <property type="entry name" value="Calmodulin_bind_N"/>
</dbReference>
<evidence type="ECO:0000256" key="4">
    <source>
        <dbReference type="ARBA" id="ARBA00023125"/>
    </source>
</evidence>
<gene>
    <name evidence="11" type="ORF">SSX86_005332</name>
</gene>
<dbReference type="GO" id="GO:0003700">
    <property type="term" value="F:DNA-binding transcription factor activity"/>
    <property type="evidence" value="ECO:0007669"/>
    <property type="project" value="TreeGrafter"/>
</dbReference>
<organism evidence="11 12">
    <name type="scientific">Deinandra increscens subsp. villosa</name>
    <dbReference type="NCBI Taxonomy" id="3103831"/>
    <lineage>
        <taxon>Eukaryota</taxon>
        <taxon>Viridiplantae</taxon>
        <taxon>Streptophyta</taxon>
        <taxon>Embryophyta</taxon>
        <taxon>Tracheophyta</taxon>
        <taxon>Spermatophyta</taxon>
        <taxon>Magnoliopsida</taxon>
        <taxon>eudicotyledons</taxon>
        <taxon>Gunneridae</taxon>
        <taxon>Pentapetalae</taxon>
        <taxon>asterids</taxon>
        <taxon>campanulids</taxon>
        <taxon>Asterales</taxon>
        <taxon>Asteraceae</taxon>
        <taxon>Asteroideae</taxon>
        <taxon>Heliantheae alliance</taxon>
        <taxon>Madieae</taxon>
        <taxon>Madiinae</taxon>
        <taxon>Deinandra</taxon>
    </lineage>
</organism>
<dbReference type="GO" id="GO:0005516">
    <property type="term" value="F:calmodulin binding"/>
    <property type="evidence" value="ECO:0007669"/>
    <property type="project" value="InterPro"/>
</dbReference>
<dbReference type="GO" id="GO:0005634">
    <property type="term" value="C:nucleus"/>
    <property type="evidence" value="ECO:0007669"/>
    <property type="project" value="UniProtKB-SubCell"/>
</dbReference>
<evidence type="ECO:0000256" key="1">
    <source>
        <dbReference type="ARBA" id="ARBA00004123"/>
    </source>
</evidence>
<keyword evidence="6" id="KW-0804">Transcription</keyword>
<evidence type="ECO:0000256" key="2">
    <source>
        <dbReference type="ARBA" id="ARBA00007214"/>
    </source>
</evidence>
<evidence type="ECO:0000259" key="10">
    <source>
        <dbReference type="Pfam" id="PF20452"/>
    </source>
</evidence>
<accession>A0AAP0DQR2</accession>
<dbReference type="InterPro" id="IPR046830">
    <property type="entry name" value="Calmod_bind_M"/>
</dbReference>
<dbReference type="Pfam" id="PF07887">
    <property type="entry name" value="Calmodulin_bind"/>
    <property type="match status" value="1"/>
</dbReference>
<keyword evidence="12" id="KW-1185">Reference proteome</keyword>
<dbReference type="Pfam" id="PF20451">
    <property type="entry name" value="Calmod_bind_M"/>
    <property type="match status" value="1"/>
</dbReference>
<dbReference type="PANTHER" id="PTHR31713:SF65">
    <property type="entry name" value="CAM-BINDING PROTEIN 60-LIKE G-RELATED"/>
    <property type="match status" value="1"/>
</dbReference>
<dbReference type="Proteomes" id="UP001408789">
    <property type="component" value="Unassembled WGS sequence"/>
</dbReference>
<evidence type="ECO:0000256" key="5">
    <source>
        <dbReference type="ARBA" id="ARBA00023159"/>
    </source>
</evidence>
<feature type="domain" description="Calmodulin binding protein-like N-terminal" evidence="8">
    <location>
        <begin position="92"/>
        <end position="239"/>
    </location>
</feature>
<comment type="caution">
    <text evidence="11">The sequence shown here is derived from an EMBL/GenBank/DDBJ whole genome shotgun (WGS) entry which is preliminary data.</text>
</comment>
<keyword evidence="3" id="KW-0805">Transcription regulation</keyword>
<feature type="domain" description="Calmodulin binding protein central" evidence="9">
    <location>
        <begin position="252"/>
        <end position="316"/>
    </location>
</feature>
<evidence type="ECO:0000313" key="12">
    <source>
        <dbReference type="Proteomes" id="UP001408789"/>
    </source>
</evidence>
<dbReference type="PANTHER" id="PTHR31713">
    <property type="entry name" value="OS02G0177800 PROTEIN"/>
    <property type="match status" value="1"/>
</dbReference>
<proteinExistence type="inferred from homology"/>
<evidence type="ECO:0000313" key="11">
    <source>
        <dbReference type="EMBL" id="KAK9076997.1"/>
    </source>
</evidence>
<evidence type="ECO:0000259" key="9">
    <source>
        <dbReference type="Pfam" id="PF20451"/>
    </source>
</evidence>
<keyword evidence="7" id="KW-0539">Nucleus</keyword>
<comment type="subcellular location">
    <subcellularLocation>
        <location evidence="1">Nucleus</location>
    </subcellularLocation>
</comment>
<protein>
    <recommendedName>
        <fullName evidence="13">Calmodulin-binding protein</fullName>
    </recommendedName>
</protein>
<evidence type="ECO:0008006" key="13">
    <source>
        <dbReference type="Google" id="ProtNLM"/>
    </source>
</evidence>
<dbReference type="InterPro" id="IPR012416">
    <property type="entry name" value="CBP60"/>
</dbReference>
<dbReference type="InterPro" id="IPR046829">
    <property type="entry name" value="Calmod_bind_C"/>
</dbReference>
<dbReference type="Pfam" id="PF20452">
    <property type="entry name" value="Calmod_bind_C"/>
    <property type="match status" value="1"/>
</dbReference>
<reference evidence="11 12" key="1">
    <citation type="submission" date="2024-04" db="EMBL/GenBank/DDBJ databases">
        <title>The reference genome of an endangered Asteraceae, Deinandra increscens subsp. villosa, native to the Central Coast of California.</title>
        <authorList>
            <person name="Guilliams M."/>
            <person name="Hasenstab-Lehman K."/>
            <person name="Meyer R."/>
            <person name="Mcevoy S."/>
        </authorList>
    </citation>
    <scope>NUCLEOTIDE SEQUENCE [LARGE SCALE GENOMIC DNA]</scope>
    <source>
        <tissue evidence="11">Leaf</tissue>
    </source>
</reference>
<evidence type="ECO:0000259" key="8">
    <source>
        <dbReference type="Pfam" id="PF07887"/>
    </source>
</evidence>
<evidence type="ECO:0000256" key="7">
    <source>
        <dbReference type="ARBA" id="ARBA00023242"/>
    </source>
</evidence>
<comment type="similarity">
    <text evidence="2">Belongs to the plant ACBP60 protein family.</text>
</comment>
<dbReference type="EMBL" id="JBCNJP010000007">
    <property type="protein sequence ID" value="KAK9076997.1"/>
    <property type="molecule type" value="Genomic_DNA"/>
</dbReference>
<dbReference type="AlphaFoldDB" id="A0AAP0DQR2"/>
<sequence>MVSKRPFGDEEEQGFTLGNQEAKRRIIASKFAQNATCGFSSQELASMLEPLVRRWVREEVHQSCQSFFRTLPMLDLHRSPINALERCSKTSLQLRFQANLPNTIFTCSQIESEDKNGVKLMLFDVNTNKIVSNGPFSSLKVEIVPLDGDFSVDDEQDWSENDFDSKIISARDGRRPLITGDLVITLQNGVADLGELCFTDNSSWRRSGKFMIGARVKKDACLGSRIREAKSQAFKVKDHRGESYKKHHPPSLGDDVWRLEKIAKDGVFHKRLASKRISTVKDLLQMYVTNQSSLRKLLGGSSNKTWDAIIKHAKECVLDDQLYIHRCAADPTALFLNSVMTVVGAAFGGQNFQPLDTLTALQKGMYFRLLNQMECDLKEKVYKDLAKMVPMDASSVFEVSMPMSNVHHEHLKTEDLEGGMHDMYGIVDNSSFMIKELISGAYDHDQDQAAVSIDDFQAGTSLWQGNELFIDQSNQIIDILTSDFGICFSSNGSPRARWCKIRAALKWDSVRRDVAAKKMADSYLDFLV</sequence>
<keyword evidence="4" id="KW-0238">DNA-binding</keyword>
<dbReference type="GO" id="GO:0080142">
    <property type="term" value="P:regulation of salicylic acid biosynthetic process"/>
    <property type="evidence" value="ECO:0007669"/>
    <property type="project" value="TreeGrafter"/>
</dbReference>